<evidence type="ECO:0000313" key="2">
    <source>
        <dbReference type="EMBL" id="JAS23706.1"/>
    </source>
</evidence>
<protein>
    <submittedName>
        <fullName evidence="2">Uncharacterized protein</fullName>
    </submittedName>
</protein>
<dbReference type="AlphaFoldDB" id="A0A1B6DDI2"/>
<organism evidence="2">
    <name type="scientific">Clastoptera arizonana</name>
    <name type="common">Arizona spittle bug</name>
    <dbReference type="NCBI Taxonomy" id="38151"/>
    <lineage>
        <taxon>Eukaryota</taxon>
        <taxon>Metazoa</taxon>
        <taxon>Ecdysozoa</taxon>
        <taxon>Arthropoda</taxon>
        <taxon>Hexapoda</taxon>
        <taxon>Insecta</taxon>
        <taxon>Pterygota</taxon>
        <taxon>Neoptera</taxon>
        <taxon>Paraneoptera</taxon>
        <taxon>Hemiptera</taxon>
        <taxon>Auchenorrhyncha</taxon>
        <taxon>Cercopoidea</taxon>
        <taxon>Clastopteridae</taxon>
        <taxon>Clastoptera</taxon>
    </lineage>
</organism>
<feature type="chain" id="PRO_5008581188" evidence="1">
    <location>
        <begin position="24"/>
        <end position="257"/>
    </location>
</feature>
<accession>A0A1B6DDI2</accession>
<sequence length="257" mass="30126">MRVILLVSSVIIILNVYFGKCSSDNNCIDEWIILVEGINDNDKILKQFKKRSNGMCWTWQETKKKHEGSQNGECVYRNVVNNIQSVIKWEGSSEIKWKCFGDKTIKHPAWNITYNNKSWRFIPSQHSWSLFIGNQNMSCNSNHYSEKEFYERPKRQTNGDYPRNLFEWMRNVLVDIFGTSRNSRSALASCSLIFKWLNALFNIGRGNGTTITTTTENPDVDYFGSYGRNRDIETATESKNKQLPRPQKFLEYDDYYK</sequence>
<evidence type="ECO:0000256" key="1">
    <source>
        <dbReference type="SAM" id="SignalP"/>
    </source>
</evidence>
<gene>
    <name evidence="2" type="ORF">g.44930</name>
</gene>
<name>A0A1B6DDI2_9HEMI</name>
<reference evidence="2" key="1">
    <citation type="submission" date="2015-12" db="EMBL/GenBank/DDBJ databases">
        <title>De novo transcriptome assembly of four potential Pierce s Disease insect vectors from Arizona vineyards.</title>
        <authorList>
            <person name="Tassone E.E."/>
        </authorList>
    </citation>
    <scope>NUCLEOTIDE SEQUENCE</scope>
</reference>
<dbReference type="EMBL" id="GEDC01013592">
    <property type="protein sequence ID" value="JAS23706.1"/>
    <property type="molecule type" value="Transcribed_RNA"/>
</dbReference>
<proteinExistence type="predicted"/>
<feature type="signal peptide" evidence="1">
    <location>
        <begin position="1"/>
        <end position="23"/>
    </location>
</feature>
<keyword evidence="1" id="KW-0732">Signal</keyword>